<evidence type="ECO:0000256" key="3">
    <source>
        <dbReference type="ARBA" id="ARBA00022475"/>
    </source>
</evidence>
<gene>
    <name evidence="10" type="ORF">I6G38_20140</name>
</gene>
<comment type="subcellular location">
    <subcellularLocation>
        <location evidence="1">Cell inner membrane</location>
        <topology evidence="1">Multi-pass membrane protein</topology>
    </subcellularLocation>
</comment>
<evidence type="ECO:0000256" key="1">
    <source>
        <dbReference type="ARBA" id="ARBA00004429"/>
    </source>
</evidence>
<comment type="similarity">
    <text evidence="8">Belongs to the TsuA/YedE (TC 9.B.102) family.</text>
</comment>
<dbReference type="PANTHER" id="PTHR30574:SF1">
    <property type="entry name" value="SULPHUR TRANSPORT DOMAIN-CONTAINING PROTEIN"/>
    <property type="match status" value="1"/>
</dbReference>
<sequence>MPSWLDFALCVLSFGFGFAANQGGTCLVAAADELAKRHPPRILIGLVSASAAAGLVAVPLAWAAAIDGLTITASSIDSSLLAGAVAFGIGALVNDTCLLGSLARLGNGEVRLVALPFGLAAGMLLIDRARHDRIAMWPSLLAEPSVQGMVCLLSFLIILTLVSIILAVSEASRPRARWPLALSMLVLGVTGGALFALSPSWTLAQLLQHSLLLHDMRTGVVALPAVAASVMGAFAASAGQGNMGLQEPSARDLLRTLFGGFLMGVGISLIPGGNDGLILSAVPALSPGGFAAVLTMTATILIGLVGRRRLARGGRIDH</sequence>
<accession>A0A7T3AGL0</accession>
<feature type="transmembrane region" description="Helical" evidence="9">
    <location>
        <begin position="110"/>
        <end position="126"/>
    </location>
</feature>
<dbReference type="Proteomes" id="UP000594836">
    <property type="component" value="Plasmid unnamed1"/>
</dbReference>
<evidence type="ECO:0000256" key="7">
    <source>
        <dbReference type="ARBA" id="ARBA00023136"/>
    </source>
</evidence>
<keyword evidence="5 9" id="KW-0812">Transmembrane</keyword>
<feature type="transmembrane region" description="Helical" evidence="9">
    <location>
        <begin position="253"/>
        <end position="272"/>
    </location>
</feature>
<keyword evidence="10" id="KW-0614">Plasmid</keyword>
<dbReference type="AlphaFoldDB" id="A0A7T3AGL0"/>
<feature type="transmembrane region" description="Helical" evidence="9">
    <location>
        <begin position="180"/>
        <end position="201"/>
    </location>
</feature>
<keyword evidence="6 9" id="KW-1133">Transmembrane helix</keyword>
<keyword evidence="2" id="KW-0813">Transport</keyword>
<evidence type="ECO:0000256" key="4">
    <source>
        <dbReference type="ARBA" id="ARBA00022519"/>
    </source>
</evidence>
<protein>
    <submittedName>
        <fullName evidence="10">YeeE/YedE family protein</fullName>
    </submittedName>
</protein>
<evidence type="ECO:0000313" key="10">
    <source>
        <dbReference type="EMBL" id="QPT11214.1"/>
    </source>
</evidence>
<feature type="transmembrane region" description="Helical" evidence="9">
    <location>
        <begin position="78"/>
        <end position="98"/>
    </location>
</feature>
<evidence type="ECO:0000256" key="2">
    <source>
        <dbReference type="ARBA" id="ARBA00022448"/>
    </source>
</evidence>
<dbReference type="Pfam" id="PF04143">
    <property type="entry name" value="Sulf_transp"/>
    <property type="match status" value="1"/>
</dbReference>
<proteinExistence type="inferred from homology"/>
<feature type="transmembrane region" description="Helical" evidence="9">
    <location>
        <begin position="221"/>
        <end position="241"/>
    </location>
</feature>
<dbReference type="PANTHER" id="PTHR30574">
    <property type="entry name" value="INNER MEMBRANE PROTEIN YEDE"/>
    <property type="match status" value="1"/>
</dbReference>
<dbReference type="RefSeq" id="WP_197939362.1">
    <property type="nucleotide sequence ID" value="NZ_CP065714.1"/>
</dbReference>
<evidence type="ECO:0000256" key="5">
    <source>
        <dbReference type="ARBA" id="ARBA00022692"/>
    </source>
</evidence>
<keyword evidence="4" id="KW-0997">Cell inner membrane</keyword>
<geneLocation type="plasmid" evidence="10 11">
    <name>unnamed1</name>
</geneLocation>
<feature type="transmembrane region" description="Helical" evidence="9">
    <location>
        <begin position="42"/>
        <end position="66"/>
    </location>
</feature>
<name>A0A7T3AGL0_SPHPI</name>
<evidence type="ECO:0000256" key="6">
    <source>
        <dbReference type="ARBA" id="ARBA00022989"/>
    </source>
</evidence>
<feature type="transmembrane region" description="Helical" evidence="9">
    <location>
        <begin position="284"/>
        <end position="305"/>
    </location>
</feature>
<dbReference type="InterPro" id="IPR007272">
    <property type="entry name" value="Sulf_transp_TsuA/YedE"/>
</dbReference>
<organism evidence="10 11">
    <name type="scientific">Sphingomonas paucimobilis</name>
    <name type="common">Pseudomonas paucimobilis</name>
    <dbReference type="NCBI Taxonomy" id="13689"/>
    <lineage>
        <taxon>Bacteria</taxon>
        <taxon>Pseudomonadati</taxon>
        <taxon>Pseudomonadota</taxon>
        <taxon>Alphaproteobacteria</taxon>
        <taxon>Sphingomonadales</taxon>
        <taxon>Sphingomonadaceae</taxon>
        <taxon>Sphingomonas</taxon>
    </lineage>
</organism>
<feature type="transmembrane region" description="Helical" evidence="9">
    <location>
        <begin position="6"/>
        <end position="30"/>
    </location>
</feature>
<evidence type="ECO:0000256" key="9">
    <source>
        <dbReference type="SAM" id="Phobius"/>
    </source>
</evidence>
<dbReference type="GO" id="GO:0005886">
    <property type="term" value="C:plasma membrane"/>
    <property type="evidence" value="ECO:0007669"/>
    <property type="project" value="UniProtKB-SubCell"/>
</dbReference>
<feature type="transmembrane region" description="Helical" evidence="9">
    <location>
        <begin position="146"/>
        <end position="168"/>
    </location>
</feature>
<dbReference type="EMBL" id="CP065714">
    <property type="protein sequence ID" value="QPT11214.1"/>
    <property type="molecule type" value="Genomic_DNA"/>
</dbReference>
<evidence type="ECO:0000313" key="11">
    <source>
        <dbReference type="Proteomes" id="UP000594836"/>
    </source>
</evidence>
<keyword evidence="7 9" id="KW-0472">Membrane</keyword>
<reference evidence="10 11" key="1">
    <citation type="submission" date="2020-12" db="EMBL/GenBank/DDBJ databases">
        <title>FDA dAtabase for Regulatory Grade micrObial Sequences (FDA-ARGOS): Supporting development and validation of Infectious Disease Dx tests.</title>
        <authorList>
            <person name="Sproer C."/>
            <person name="Gronow S."/>
            <person name="Severitt S."/>
            <person name="Schroder I."/>
            <person name="Tallon L."/>
            <person name="Sadzewicz L."/>
            <person name="Zhao X."/>
            <person name="Boylan J."/>
            <person name="Ott S."/>
            <person name="Bowen H."/>
            <person name="Vavikolanu K."/>
            <person name="Mehta A."/>
            <person name="Aluvathingal J."/>
            <person name="Nadendla S."/>
            <person name="Lowell S."/>
            <person name="Myers T."/>
            <person name="Yan Y."/>
            <person name="Sichtig H."/>
        </authorList>
    </citation>
    <scope>NUCLEOTIDE SEQUENCE [LARGE SCALE GENOMIC DNA]</scope>
    <source>
        <strain evidence="10 11">FDAARGOS_881</strain>
        <plasmid evidence="10 11">unnamed1</plasmid>
    </source>
</reference>
<keyword evidence="3" id="KW-1003">Cell membrane</keyword>
<evidence type="ECO:0000256" key="8">
    <source>
        <dbReference type="ARBA" id="ARBA00035655"/>
    </source>
</evidence>